<feature type="binding site" evidence="12">
    <location>
        <position position="13"/>
    </location>
    <ligand>
        <name>ATP</name>
        <dbReference type="ChEBI" id="CHEBI:30616"/>
    </ligand>
</feature>
<feature type="binding site" evidence="12">
    <location>
        <position position="28"/>
    </location>
    <ligand>
        <name>Mg(2+)</name>
        <dbReference type="ChEBI" id="CHEBI:18420"/>
    </ligand>
</feature>
<evidence type="ECO:0000256" key="1">
    <source>
        <dbReference type="ARBA" id="ARBA00022596"/>
    </source>
</evidence>
<dbReference type="Pfam" id="PF12627">
    <property type="entry name" value="PolyA_pol_RNAbd"/>
    <property type="match status" value="1"/>
</dbReference>
<dbReference type="InterPro" id="IPR050124">
    <property type="entry name" value="tRNA_CCA-adding_enzyme"/>
</dbReference>
<dbReference type="KEGG" id="gsn:YC6258_02250"/>
<evidence type="ECO:0000256" key="2">
    <source>
        <dbReference type="ARBA" id="ARBA00022679"/>
    </source>
</evidence>
<dbReference type="GO" id="GO:0042245">
    <property type="term" value="P:RNA repair"/>
    <property type="evidence" value="ECO:0007669"/>
    <property type="project" value="UniProtKB-KW"/>
</dbReference>
<evidence type="ECO:0000256" key="11">
    <source>
        <dbReference type="ARBA" id="ARBA00022884"/>
    </source>
</evidence>
<feature type="binding site" evidence="12">
    <location>
        <position position="26"/>
    </location>
    <ligand>
        <name>Mg(2+)</name>
        <dbReference type="ChEBI" id="CHEBI:18420"/>
    </ligand>
</feature>
<dbReference type="Pfam" id="PF01966">
    <property type="entry name" value="HD"/>
    <property type="match status" value="1"/>
</dbReference>
<dbReference type="EC" id="2.7.7.72" evidence="12"/>
<evidence type="ECO:0000256" key="9">
    <source>
        <dbReference type="ARBA" id="ARBA00022840"/>
    </source>
</evidence>
<gene>
    <name evidence="12" type="primary">cca</name>
    <name evidence="14" type="ORF">YC6258_02250</name>
</gene>
<keyword evidence="1 12" id="KW-0533">Nickel</keyword>
<dbReference type="NCBIfam" id="NF008137">
    <property type="entry name" value="PRK10885.1"/>
    <property type="match status" value="1"/>
</dbReference>
<keyword evidence="8 12" id="KW-0378">Hydrolase</keyword>
<dbReference type="InterPro" id="IPR006674">
    <property type="entry name" value="HD_domain"/>
</dbReference>
<keyword evidence="12" id="KW-0511">Multifunctional enzyme</keyword>
<proteinExistence type="inferred from homology"/>
<evidence type="ECO:0000256" key="12">
    <source>
        <dbReference type="HAMAP-Rule" id="MF_01261"/>
    </source>
</evidence>
<protein>
    <recommendedName>
        <fullName evidence="12">Multifunctional CCA protein</fullName>
    </recommendedName>
    <domain>
        <recommendedName>
            <fullName evidence="12">CCA-adding enzyme</fullName>
            <ecNumber evidence="12">2.7.7.72</ecNumber>
        </recommendedName>
        <alternativeName>
            <fullName evidence="12">CCA tRNA nucleotidyltransferase</fullName>
        </alternativeName>
        <alternativeName>
            <fullName evidence="12">tRNA CCA-pyrophosphorylase</fullName>
        </alternativeName>
        <alternativeName>
            <fullName evidence="12">tRNA adenylyl-/cytidylyl-transferase</fullName>
        </alternativeName>
        <alternativeName>
            <fullName evidence="12">tRNA nucleotidyltransferase</fullName>
        </alternativeName>
        <alternativeName>
            <fullName evidence="12">tRNA-NT</fullName>
        </alternativeName>
    </domain>
    <domain>
        <recommendedName>
            <fullName evidence="12">2'-nucleotidase</fullName>
            <ecNumber evidence="12">3.1.3.-</ecNumber>
        </recommendedName>
    </domain>
    <domain>
        <recommendedName>
            <fullName evidence="12">2',3'-cyclic phosphodiesterase</fullName>
            <ecNumber evidence="12">3.1.4.-</ecNumber>
        </recommendedName>
    </domain>
    <domain>
        <recommendedName>
            <fullName evidence="12">Phosphatase</fullName>
        </recommendedName>
    </domain>
</protein>
<dbReference type="Gene3D" id="1.10.3090.10">
    <property type="entry name" value="cca-adding enzyme, domain 2"/>
    <property type="match status" value="1"/>
</dbReference>
<dbReference type="InterPro" id="IPR002646">
    <property type="entry name" value="PolA_pol_head_dom"/>
</dbReference>
<dbReference type="PIRSF" id="PIRSF000813">
    <property type="entry name" value="CCA_bact"/>
    <property type="match status" value="1"/>
</dbReference>
<dbReference type="GO" id="GO:0001680">
    <property type="term" value="P:tRNA 3'-terminal CCA addition"/>
    <property type="evidence" value="ECO:0007669"/>
    <property type="project" value="UniProtKB-UniRule"/>
</dbReference>
<comment type="cofactor">
    <cofactor evidence="12">
        <name>Mg(2+)</name>
        <dbReference type="ChEBI" id="CHEBI:18420"/>
    </cofactor>
    <text evidence="12">Magnesium is required for nucleotidyltransferase activity.</text>
</comment>
<dbReference type="GO" id="GO:0016791">
    <property type="term" value="F:phosphatase activity"/>
    <property type="evidence" value="ECO:0007669"/>
    <property type="project" value="UniProtKB-UniRule"/>
</dbReference>
<dbReference type="HAMAP" id="MF_01262">
    <property type="entry name" value="CCA_bact_type2"/>
    <property type="match status" value="1"/>
</dbReference>
<keyword evidence="3 12" id="KW-0819">tRNA processing</keyword>
<organism evidence="14 15">
    <name type="scientific">Gynuella sunshinyii YC6258</name>
    <dbReference type="NCBI Taxonomy" id="1445510"/>
    <lineage>
        <taxon>Bacteria</taxon>
        <taxon>Pseudomonadati</taxon>
        <taxon>Pseudomonadota</taxon>
        <taxon>Gammaproteobacteria</taxon>
        <taxon>Oceanospirillales</taxon>
        <taxon>Saccharospirillaceae</taxon>
        <taxon>Gynuella</taxon>
    </lineage>
</organism>
<dbReference type="AlphaFoldDB" id="A0A0C5VLT1"/>
<keyword evidence="4 12" id="KW-0548">Nucleotidyltransferase</keyword>
<dbReference type="InterPro" id="IPR043519">
    <property type="entry name" value="NT_sf"/>
</dbReference>
<evidence type="ECO:0000256" key="4">
    <source>
        <dbReference type="ARBA" id="ARBA00022695"/>
    </source>
</evidence>
<keyword evidence="9 12" id="KW-0067">ATP-binding</keyword>
<comment type="similarity">
    <text evidence="12">Belongs to the tRNA nucleotidyltransferase/poly(A) polymerase family. Bacterial CCA-adding enzyme type 1 subfamily.</text>
</comment>
<dbReference type="EC" id="3.1.3.-" evidence="12"/>
<evidence type="ECO:0000313" key="15">
    <source>
        <dbReference type="Proteomes" id="UP000032266"/>
    </source>
</evidence>
<dbReference type="PANTHER" id="PTHR47545">
    <property type="entry name" value="MULTIFUNCTIONAL CCA PROTEIN"/>
    <property type="match status" value="1"/>
</dbReference>
<keyword evidence="6 12" id="KW-0547">Nucleotide-binding</keyword>
<evidence type="ECO:0000256" key="6">
    <source>
        <dbReference type="ARBA" id="ARBA00022741"/>
    </source>
</evidence>
<comment type="function">
    <text evidence="12">Catalyzes the addition and repair of the essential 3'-terminal CCA sequence in tRNAs without using a nucleic acid template. Adds these three nucleotides in the order of C, C, and A to the tRNA nucleotide-73, using CTP and ATP as substrates and producing inorganic pyrophosphate. tRNA 3'-terminal CCA addition is required both for tRNA processing and repair. Also involved in tRNA surveillance by mediating tandem CCA addition to generate a CCACCA at the 3' terminus of unstable tRNAs. While stable tRNAs receive only 3'-terminal CCA, unstable tRNAs are marked with CCACCA and rapidly degraded.</text>
</comment>
<keyword evidence="7 12" id="KW-0692">RNA repair</keyword>
<dbReference type="GO" id="GO:0000049">
    <property type="term" value="F:tRNA binding"/>
    <property type="evidence" value="ECO:0007669"/>
    <property type="project" value="UniProtKB-UniRule"/>
</dbReference>
<accession>A0A0C5VLT1</accession>
<dbReference type="GO" id="GO:0000287">
    <property type="term" value="F:magnesium ion binding"/>
    <property type="evidence" value="ECO:0007669"/>
    <property type="project" value="UniProtKB-UniRule"/>
</dbReference>
<dbReference type="GO" id="GO:0004810">
    <property type="term" value="F:CCA tRNA nucleotidyltransferase activity"/>
    <property type="evidence" value="ECO:0007669"/>
    <property type="project" value="UniProtKB-UniRule"/>
</dbReference>
<keyword evidence="2 12" id="KW-0808">Transferase</keyword>
<dbReference type="GO" id="GO:0160016">
    <property type="term" value="F:CCACCA tRNA nucleotidyltransferase activity"/>
    <property type="evidence" value="ECO:0007669"/>
    <property type="project" value="RHEA"/>
</dbReference>
<dbReference type="InterPro" id="IPR032828">
    <property type="entry name" value="PolyA_RNA-bd"/>
</dbReference>
<evidence type="ECO:0000313" key="14">
    <source>
        <dbReference type="EMBL" id="AJQ94288.1"/>
    </source>
</evidence>
<feature type="binding site" evidence="12">
    <location>
        <position position="145"/>
    </location>
    <ligand>
        <name>CTP</name>
        <dbReference type="ChEBI" id="CHEBI:37563"/>
    </ligand>
</feature>
<comment type="subunit">
    <text evidence="12">Monomer. Can also form homodimers and oligomers.</text>
</comment>
<dbReference type="PATRIC" id="fig|1445510.3.peg.2208"/>
<feature type="binding site" evidence="12">
    <location>
        <position position="16"/>
    </location>
    <ligand>
        <name>CTP</name>
        <dbReference type="ChEBI" id="CHEBI:37563"/>
    </ligand>
</feature>
<dbReference type="EMBL" id="CP007142">
    <property type="protein sequence ID" value="AJQ94288.1"/>
    <property type="molecule type" value="Genomic_DNA"/>
</dbReference>
<comment type="cofactor">
    <cofactor evidence="12">
        <name>Ni(2+)</name>
        <dbReference type="ChEBI" id="CHEBI:49786"/>
    </cofactor>
    <text evidence="12">Nickel for phosphatase activity.</text>
</comment>
<dbReference type="CDD" id="cd05398">
    <property type="entry name" value="NT_ClassII-CCAase"/>
    <property type="match status" value="1"/>
</dbReference>
<feature type="binding site" evidence="12">
    <location>
        <position position="142"/>
    </location>
    <ligand>
        <name>ATP</name>
        <dbReference type="ChEBI" id="CHEBI:30616"/>
    </ligand>
</feature>
<dbReference type="CDD" id="cd00077">
    <property type="entry name" value="HDc"/>
    <property type="match status" value="1"/>
</dbReference>
<dbReference type="PANTHER" id="PTHR47545:SF1">
    <property type="entry name" value="MULTIFUNCTIONAL CCA PROTEIN"/>
    <property type="match status" value="1"/>
</dbReference>
<dbReference type="STRING" id="1445510.YC6258_02250"/>
<evidence type="ECO:0000259" key="13">
    <source>
        <dbReference type="PROSITE" id="PS51831"/>
    </source>
</evidence>
<evidence type="ECO:0000256" key="3">
    <source>
        <dbReference type="ARBA" id="ARBA00022694"/>
    </source>
</evidence>
<evidence type="ECO:0000256" key="8">
    <source>
        <dbReference type="ARBA" id="ARBA00022801"/>
    </source>
</evidence>
<dbReference type="GO" id="GO:0004112">
    <property type="term" value="F:cyclic-nucleotide phosphodiesterase activity"/>
    <property type="evidence" value="ECO:0007669"/>
    <property type="project" value="UniProtKB-UniRule"/>
</dbReference>
<keyword evidence="5 12" id="KW-0479">Metal-binding</keyword>
<evidence type="ECO:0000256" key="10">
    <source>
        <dbReference type="ARBA" id="ARBA00022842"/>
    </source>
</evidence>
<feature type="binding site" evidence="12">
    <location>
        <position position="13"/>
    </location>
    <ligand>
        <name>CTP</name>
        <dbReference type="ChEBI" id="CHEBI:37563"/>
    </ligand>
</feature>
<feature type="binding site" evidence="12">
    <location>
        <position position="16"/>
    </location>
    <ligand>
        <name>ATP</name>
        <dbReference type="ChEBI" id="CHEBI:30616"/>
    </ligand>
</feature>
<sequence>MKPVFMKSYLVGGAVRDTLLGLAVKDRDWVIVGATPEHMLSQGFQQVGADFPVFLHPETHEEYALARTERKSGQGYKGFEVNFSTTVTLEDDLLRRDLTINAMAQDEHGNIVDPYHGRQDIEDKVLRHVSPAFREDPLRVLRVARFAARFDHLGFSIADETLALMQEIAQSGELDTLVPERVWQEIQRALTERSPWVFWQVLRQVRALDILVPELNRLFGIPQTQKWHPEVDTGIHTMMVLKQACTLSQDPIVRYGALCHDLGKGLTPSEILPRHHGHEETGERLVKALGKRLKVPNAYQSLAAKVARYHTHCHRIRELKASTIVDTLQAFGAYQNPLVFENFLLCCTADFQGRSGWQSRAYPQADYFHRAYLASRTVDTQALMDAGYHGKQLGEEIRRQRINRVKQEKISWQPS</sequence>
<dbReference type="InterPro" id="IPR012006">
    <property type="entry name" value="CCA_bact"/>
</dbReference>
<comment type="catalytic activity">
    <reaction evidence="12">
        <text>a tRNA precursor + 2 CTP + ATP = a tRNA with a 3' CCA end + 3 diphosphate</text>
        <dbReference type="Rhea" id="RHEA:14433"/>
        <dbReference type="Rhea" id="RHEA-COMP:10465"/>
        <dbReference type="Rhea" id="RHEA-COMP:10468"/>
        <dbReference type="ChEBI" id="CHEBI:30616"/>
        <dbReference type="ChEBI" id="CHEBI:33019"/>
        <dbReference type="ChEBI" id="CHEBI:37563"/>
        <dbReference type="ChEBI" id="CHEBI:74896"/>
        <dbReference type="ChEBI" id="CHEBI:83071"/>
        <dbReference type="EC" id="2.7.7.72"/>
    </reaction>
</comment>
<dbReference type="InterPro" id="IPR003607">
    <property type="entry name" value="HD/PDEase_dom"/>
</dbReference>
<feature type="domain" description="HD" evidence="13">
    <location>
        <begin position="233"/>
        <end position="334"/>
    </location>
</feature>
<dbReference type="SUPFAM" id="SSF81891">
    <property type="entry name" value="Poly A polymerase C-terminal region-like"/>
    <property type="match status" value="1"/>
</dbReference>
<dbReference type="PROSITE" id="PS51831">
    <property type="entry name" value="HD"/>
    <property type="match status" value="1"/>
</dbReference>
<dbReference type="HOGENOM" id="CLU_015961_1_1_6"/>
<dbReference type="Pfam" id="PF01743">
    <property type="entry name" value="PolyA_pol"/>
    <property type="match status" value="1"/>
</dbReference>
<comment type="miscellaneous">
    <text evidence="12">A single active site specifically recognizes both ATP and CTP and is responsible for their addition.</text>
</comment>
<feature type="binding site" evidence="12">
    <location>
        <position position="142"/>
    </location>
    <ligand>
        <name>CTP</name>
        <dbReference type="ChEBI" id="CHEBI:37563"/>
    </ligand>
</feature>
<feature type="binding site" evidence="12">
    <location>
        <position position="96"/>
    </location>
    <ligand>
        <name>ATP</name>
        <dbReference type="ChEBI" id="CHEBI:30616"/>
    </ligand>
</feature>
<dbReference type="SUPFAM" id="SSF81301">
    <property type="entry name" value="Nucleotidyltransferase"/>
    <property type="match status" value="1"/>
</dbReference>
<feature type="binding site" evidence="12">
    <location>
        <position position="96"/>
    </location>
    <ligand>
        <name>CTP</name>
        <dbReference type="ChEBI" id="CHEBI:37563"/>
    </ligand>
</feature>
<keyword evidence="10 12" id="KW-0460">Magnesium</keyword>
<keyword evidence="15" id="KW-1185">Reference proteome</keyword>
<name>A0A0C5VLT1_9GAMM</name>
<comment type="catalytic activity">
    <reaction evidence="12">
        <text>a tRNA with a 3' CCA end + 2 CTP + ATP = a tRNA with a 3' CCACCA end + 3 diphosphate</text>
        <dbReference type="Rhea" id="RHEA:76235"/>
        <dbReference type="Rhea" id="RHEA-COMP:10468"/>
        <dbReference type="Rhea" id="RHEA-COMP:18655"/>
        <dbReference type="ChEBI" id="CHEBI:30616"/>
        <dbReference type="ChEBI" id="CHEBI:33019"/>
        <dbReference type="ChEBI" id="CHEBI:37563"/>
        <dbReference type="ChEBI" id="CHEBI:83071"/>
        <dbReference type="ChEBI" id="CHEBI:195187"/>
    </reaction>
</comment>
<evidence type="ECO:0000256" key="5">
    <source>
        <dbReference type="ARBA" id="ARBA00022723"/>
    </source>
</evidence>
<dbReference type="GO" id="GO:0005524">
    <property type="term" value="F:ATP binding"/>
    <property type="evidence" value="ECO:0007669"/>
    <property type="project" value="UniProtKB-UniRule"/>
</dbReference>
<comment type="domain">
    <text evidence="12">Comprises two domains: an N-terminal domain containing the nucleotidyltransferase activity and a C-terminal HD domain associated with both phosphodiesterase and phosphatase activities.</text>
</comment>
<feature type="binding site" evidence="12">
    <location>
        <position position="145"/>
    </location>
    <ligand>
        <name>ATP</name>
        <dbReference type="ChEBI" id="CHEBI:30616"/>
    </ligand>
</feature>
<reference evidence="14 15" key="1">
    <citation type="submission" date="2014-01" db="EMBL/GenBank/DDBJ databases">
        <title>Full genme sequencing of cellulolytic bacterium Gynuella sunshinyii YC6258T gen. nov., sp. nov.</title>
        <authorList>
            <person name="Khan H."/>
            <person name="Chung E.J."/>
            <person name="Chung Y.R."/>
        </authorList>
    </citation>
    <scope>NUCLEOTIDE SEQUENCE [LARGE SCALE GENOMIC DNA]</scope>
    <source>
        <strain evidence="14 15">YC6258</strain>
    </source>
</reference>
<evidence type="ECO:0000256" key="7">
    <source>
        <dbReference type="ARBA" id="ARBA00022800"/>
    </source>
</evidence>
<dbReference type="Gene3D" id="3.30.460.10">
    <property type="entry name" value="Beta Polymerase, domain 2"/>
    <property type="match status" value="1"/>
</dbReference>
<dbReference type="HAMAP" id="MF_01261">
    <property type="entry name" value="CCA_bact_type1"/>
    <property type="match status" value="1"/>
</dbReference>
<keyword evidence="11 12" id="KW-0694">RNA-binding</keyword>
<dbReference type="EC" id="3.1.4.-" evidence="12"/>
<dbReference type="Proteomes" id="UP000032266">
    <property type="component" value="Chromosome"/>
</dbReference>